<dbReference type="EMBL" id="CBLU010000014">
    <property type="protein sequence ID" value="CDG04952.1"/>
    <property type="molecule type" value="Genomic_DNA"/>
</dbReference>
<evidence type="ECO:0000313" key="1">
    <source>
        <dbReference type="EMBL" id="CDG04952.1"/>
    </source>
</evidence>
<accession>S6FTY4</accession>
<dbReference type="Proteomes" id="UP000015361">
    <property type="component" value="Unassembled WGS sequence"/>
</dbReference>
<name>S6FTY4_LACLL</name>
<dbReference type="RefSeq" id="WP_021722780.1">
    <property type="nucleotide sequence ID" value="NZ_CBLU010000014.1"/>
</dbReference>
<sequence>MKFSQVQDVEYLLNQYLKIDSKLVVKFGDDIVIGNFIKNDQSEDDIIYRFGDVKSSFADRIDVLTLQFGKKPDWFTNKDEYQSLNELIKFPSKVNQRASEFVIYNPQFLNSNTELRLLIIDPETDFEIIGLAD</sequence>
<proteinExistence type="predicted"/>
<reference evidence="1 2" key="1">
    <citation type="journal article" date="2013" name="Appl. Environ. Microbiol.">
        <title>The Carbohydrate Metabolism Signature of Lactococcus lactis Strain A12 Reveals Its Sourdough Ecosystem Origin.</title>
        <authorList>
            <person name="Passerini D."/>
            <person name="Coddeville M."/>
            <person name="Le Bourgeois P."/>
            <person name="Loubiere P."/>
            <person name="Ritzenthaler P."/>
            <person name="Fontagne-Faucher C."/>
            <person name="Daveran-Mingot M.L."/>
            <person name="Cocaign-Bousquet M."/>
        </authorList>
    </citation>
    <scope>NUCLEOTIDE SEQUENCE [LARGE SCALE GENOMIC DNA]</scope>
    <source>
        <strain evidence="1 2">A12</strain>
    </source>
</reference>
<comment type="caution">
    <text evidence="1">The sequence shown here is derived from an EMBL/GenBank/DDBJ whole genome shotgun (WGS) entry which is preliminary data.</text>
</comment>
<dbReference type="AlphaFoldDB" id="S6FTY4"/>
<gene>
    <name evidence="1" type="ORF">O9U_03540</name>
</gene>
<evidence type="ECO:0000313" key="2">
    <source>
        <dbReference type="Proteomes" id="UP000015361"/>
    </source>
</evidence>
<protein>
    <submittedName>
        <fullName evidence="1">Uncharacterized protein</fullName>
    </submittedName>
</protein>
<organism evidence="1 2">
    <name type="scientific">Lactococcus lactis subsp. lactis A12</name>
    <dbReference type="NCBI Taxonomy" id="1137134"/>
    <lineage>
        <taxon>Bacteria</taxon>
        <taxon>Bacillati</taxon>
        <taxon>Bacillota</taxon>
        <taxon>Bacilli</taxon>
        <taxon>Lactobacillales</taxon>
        <taxon>Streptococcaceae</taxon>
        <taxon>Lactococcus</taxon>
    </lineage>
</organism>